<dbReference type="SUPFAM" id="SSF56784">
    <property type="entry name" value="HAD-like"/>
    <property type="match status" value="1"/>
</dbReference>
<evidence type="ECO:0000313" key="2">
    <source>
        <dbReference type="Proteomes" id="UP000190037"/>
    </source>
</evidence>
<organism evidence="1 2">
    <name type="scientific">Embleya scabrispora</name>
    <dbReference type="NCBI Taxonomy" id="159449"/>
    <lineage>
        <taxon>Bacteria</taxon>
        <taxon>Bacillati</taxon>
        <taxon>Actinomycetota</taxon>
        <taxon>Actinomycetes</taxon>
        <taxon>Kitasatosporales</taxon>
        <taxon>Streptomycetaceae</taxon>
        <taxon>Embleya</taxon>
    </lineage>
</organism>
<dbReference type="STRING" id="159449.B4N89_33110"/>
<dbReference type="InterPro" id="IPR006439">
    <property type="entry name" value="HAD-SF_hydro_IA"/>
</dbReference>
<protein>
    <recommendedName>
        <fullName evidence="3">HAD family hydrolase</fullName>
    </recommendedName>
</protein>
<evidence type="ECO:0008006" key="3">
    <source>
        <dbReference type="Google" id="ProtNLM"/>
    </source>
</evidence>
<dbReference type="AlphaFoldDB" id="A0A1T3NQ55"/>
<name>A0A1T3NQ55_9ACTN</name>
<dbReference type="PRINTS" id="PR00413">
    <property type="entry name" value="HADHALOGNASE"/>
</dbReference>
<dbReference type="Pfam" id="PF00702">
    <property type="entry name" value="Hydrolase"/>
    <property type="match status" value="1"/>
</dbReference>
<evidence type="ECO:0000313" key="1">
    <source>
        <dbReference type="EMBL" id="OPC78956.1"/>
    </source>
</evidence>
<dbReference type="OrthoDB" id="9797415at2"/>
<proteinExistence type="predicted"/>
<accession>A0A1T3NQ55</accession>
<dbReference type="InterPro" id="IPR023214">
    <property type="entry name" value="HAD_sf"/>
</dbReference>
<dbReference type="EMBL" id="MWQN01000002">
    <property type="protein sequence ID" value="OPC78956.1"/>
    <property type="molecule type" value="Genomic_DNA"/>
</dbReference>
<sequence length="215" mass="23384">MGTRWIVFDFGGVICVPPSDAASEALAGVVGVTAAELWPAYWPDRIDYDAGTLDAAGFWGGVCARLGRPTPDAARLDVLVAADLAVWMDLNRDTLDLLAELAEPAGDADPVGLALLSNAPIEMARHIEEQDWSRLFRHRVFSADLGLAKPDARIYLHLCERLDARPDQLLFIDDRPENLTAARALGIESLHYTDTPTLRADLVRIGITAATSPRL</sequence>
<dbReference type="Gene3D" id="3.40.50.1000">
    <property type="entry name" value="HAD superfamily/HAD-like"/>
    <property type="match status" value="1"/>
</dbReference>
<comment type="caution">
    <text evidence="1">The sequence shown here is derived from an EMBL/GenBank/DDBJ whole genome shotgun (WGS) entry which is preliminary data.</text>
</comment>
<dbReference type="CDD" id="cd02603">
    <property type="entry name" value="HAD_sEH-N_like"/>
    <property type="match status" value="1"/>
</dbReference>
<gene>
    <name evidence="1" type="ORF">B4N89_33110</name>
</gene>
<dbReference type="Proteomes" id="UP000190037">
    <property type="component" value="Unassembled WGS sequence"/>
</dbReference>
<dbReference type="PANTHER" id="PTHR43611:SF3">
    <property type="entry name" value="FLAVIN MONONUCLEOTIDE HYDROLASE 1, CHLOROPLATIC"/>
    <property type="match status" value="1"/>
</dbReference>
<dbReference type="RefSeq" id="WP_078980156.1">
    <property type="nucleotide sequence ID" value="NZ_MWQN01000002.1"/>
</dbReference>
<dbReference type="PANTHER" id="PTHR43611">
    <property type="entry name" value="ALPHA-D-GLUCOSE 1-PHOSPHATE PHOSPHATASE"/>
    <property type="match status" value="1"/>
</dbReference>
<keyword evidence="2" id="KW-1185">Reference proteome</keyword>
<dbReference type="InterPro" id="IPR036412">
    <property type="entry name" value="HAD-like_sf"/>
</dbReference>
<reference evidence="1 2" key="1">
    <citation type="submission" date="2017-03" db="EMBL/GenBank/DDBJ databases">
        <title>Draft genome sequence of Streptomyces scabrisporus NF3, endophyte isolated from Amphipterygium adstringens.</title>
        <authorList>
            <person name="Vazquez M."/>
            <person name="Ceapa C.D."/>
            <person name="Rodriguez Luna D."/>
            <person name="Sanchez Esquivel S."/>
        </authorList>
    </citation>
    <scope>NUCLEOTIDE SEQUENCE [LARGE SCALE GENOMIC DNA]</scope>
    <source>
        <strain evidence="1 2">NF3</strain>
    </source>
</reference>
<dbReference type="NCBIfam" id="TIGR01509">
    <property type="entry name" value="HAD-SF-IA-v3"/>
    <property type="match status" value="1"/>
</dbReference>